<dbReference type="InterPro" id="IPR002078">
    <property type="entry name" value="Sigma_54_int"/>
</dbReference>
<dbReference type="Gene3D" id="3.40.50.300">
    <property type="entry name" value="P-loop containing nucleotide triphosphate hydrolases"/>
    <property type="match status" value="1"/>
</dbReference>
<sequence>MAFSFPTIKEFLNILSIDHTCSLQHIQQVNEKYYYRPSTAEEYNCAVIYEDDSFTALIDAFSNEIVVIIMNENKEPICCITAQQIIPFLVKSYNELQSFYNAVIQTTDSSVTVIDEKEHVRTWTDGAEKIFSVNHNEIIGQPITRFFDYKDLEILQSLHDGKSIIAQFHQPRPDLFVLINSNPVYCNDEIIGAVVSETDVTNQVALNEKLFNMSHEMHRLEQEVAKYKDESDPFLAMNGKSPVIQRTIQLARKVCSVKSTVLILGESGVGKEVFAKAIHEASEEAKAPFVSINCGAIPEALFESELFGYERGAFSGANSKGKKGKIELAQGGTLFLDEIGEMPLDMQVKLLRVLQERKYYRVGGEKEIHIDFRIIAATNRDLQEEMRKGTFREDLYYRLNVVSLHIPPLRERREDIIELTYSFLNDFSINYNRPIRDLPSSIMHELLHYNWPGNIRELRNVVERLVVFATDGIIKQEYLPFHTTETLDNHMAHSLLLSNNHTILSLQEEMDEHEKKVIERALRILNGNKLECAKQLGVTRATLYNRLKNLGCNNRFPPLYWHSFCII</sequence>
<dbReference type="PROSITE" id="PS50045">
    <property type="entry name" value="SIGMA54_INTERACT_4"/>
    <property type="match status" value="1"/>
</dbReference>
<keyword evidence="2" id="KW-0067">ATP-binding</keyword>
<dbReference type="Gene3D" id="1.10.10.60">
    <property type="entry name" value="Homeodomain-like"/>
    <property type="match status" value="1"/>
</dbReference>
<keyword evidence="5" id="KW-0804">Transcription</keyword>
<dbReference type="Pfam" id="PF25601">
    <property type="entry name" value="AAA_lid_14"/>
    <property type="match status" value="1"/>
</dbReference>
<dbReference type="PROSITE" id="PS00675">
    <property type="entry name" value="SIGMA54_INTERACT_1"/>
    <property type="match status" value="1"/>
</dbReference>
<dbReference type="Gene3D" id="1.10.8.60">
    <property type="match status" value="1"/>
</dbReference>
<dbReference type="PROSITE" id="PS00688">
    <property type="entry name" value="SIGMA54_INTERACT_3"/>
    <property type="match status" value="1"/>
</dbReference>
<dbReference type="InterPro" id="IPR025944">
    <property type="entry name" value="Sigma_54_int_dom_CS"/>
</dbReference>
<comment type="caution">
    <text evidence="8">The sequence shown here is derived from an EMBL/GenBank/DDBJ whole genome shotgun (WGS) entry which is preliminary data.</text>
</comment>
<name>A0ABT7KX45_9BACI</name>
<keyword evidence="9" id="KW-1185">Reference proteome</keyword>
<dbReference type="InterPro" id="IPR027417">
    <property type="entry name" value="P-loop_NTPase"/>
</dbReference>
<dbReference type="Pfam" id="PF02954">
    <property type="entry name" value="HTH_8"/>
    <property type="match status" value="1"/>
</dbReference>
<dbReference type="SUPFAM" id="SSF55785">
    <property type="entry name" value="PYP-like sensor domain (PAS domain)"/>
    <property type="match status" value="1"/>
</dbReference>
<evidence type="ECO:0000256" key="3">
    <source>
        <dbReference type="ARBA" id="ARBA00023015"/>
    </source>
</evidence>
<evidence type="ECO:0000256" key="2">
    <source>
        <dbReference type="ARBA" id="ARBA00022840"/>
    </source>
</evidence>
<dbReference type="InterPro" id="IPR025662">
    <property type="entry name" value="Sigma_54_int_dom_ATP-bd_1"/>
</dbReference>
<dbReference type="Proteomes" id="UP001229716">
    <property type="component" value="Unassembled WGS sequence"/>
</dbReference>
<proteinExistence type="predicted"/>
<feature type="domain" description="Sigma-54 factor interaction" evidence="6">
    <location>
        <begin position="237"/>
        <end position="467"/>
    </location>
</feature>
<dbReference type="PANTHER" id="PTHR32071">
    <property type="entry name" value="TRANSCRIPTIONAL REGULATORY PROTEIN"/>
    <property type="match status" value="1"/>
</dbReference>
<evidence type="ECO:0000259" key="6">
    <source>
        <dbReference type="PROSITE" id="PS50045"/>
    </source>
</evidence>
<dbReference type="Gene3D" id="3.30.450.20">
    <property type="entry name" value="PAS domain"/>
    <property type="match status" value="1"/>
</dbReference>
<dbReference type="InterPro" id="IPR002197">
    <property type="entry name" value="HTH_Fis"/>
</dbReference>
<reference evidence="8 9" key="1">
    <citation type="journal article" date="2023" name="Int. J. Mol. Sci.">
        <title>Pathogenicity and Genomic Characterization of a Novel Genospecies, Bacillus shihchuchen, of the Bacillus cereus Group Isolated from Chinese Softshell Turtle (Pelodiscus sinensis).</title>
        <authorList>
            <person name="Cheng L.W."/>
            <person name="Byadgi O.V."/>
            <person name="Tsai C.E."/>
            <person name="Wang P.C."/>
            <person name="Chen S.C."/>
        </authorList>
    </citation>
    <scope>NUCLEOTIDE SEQUENCE [LARGE SCALE GENOMIC DNA]</scope>
    <source>
        <strain evidence="8 9">QF108-045</strain>
    </source>
</reference>
<keyword evidence="4" id="KW-0238">DNA-binding</keyword>
<dbReference type="Pfam" id="PF13596">
    <property type="entry name" value="PAS_10"/>
    <property type="match status" value="1"/>
</dbReference>
<dbReference type="InterPro" id="IPR035965">
    <property type="entry name" value="PAS-like_dom_sf"/>
</dbReference>
<evidence type="ECO:0000259" key="7">
    <source>
        <dbReference type="PROSITE" id="PS50112"/>
    </source>
</evidence>
<evidence type="ECO:0000313" key="8">
    <source>
        <dbReference type="EMBL" id="MDL2417983.1"/>
    </source>
</evidence>
<dbReference type="PANTHER" id="PTHR32071:SF57">
    <property type="entry name" value="C4-DICARBOXYLATE TRANSPORT TRANSCRIPTIONAL REGULATORY PROTEIN DCTD"/>
    <property type="match status" value="1"/>
</dbReference>
<evidence type="ECO:0000256" key="4">
    <source>
        <dbReference type="ARBA" id="ARBA00023125"/>
    </source>
</evidence>
<dbReference type="SUPFAM" id="SSF46689">
    <property type="entry name" value="Homeodomain-like"/>
    <property type="match status" value="1"/>
</dbReference>
<accession>A0ABT7KX45</accession>
<feature type="domain" description="PAS" evidence="7">
    <location>
        <begin position="96"/>
        <end position="157"/>
    </location>
</feature>
<dbReference type="PRINTS" id="PR01590">
    <property type="entry name" value="HTHFIS"/>
</dbReference>
<dbReference type="EMBL" id="JASWHZ010000001">
    <property type="protein sequence ID" value="MDL2417983.1"/>
    <property type="molecule type" value="Genomic_DNA"/>
</dbReference>
<evidence type="ECO:0000313" key="9">
    <source>
        <dbReference type="Proteomes" id="UP001229716"/>
    </source>
</evidence>
<evidence type="ECO:0000256" key="5">
    <source>
        <dbReference type="ARBA" id="ARBA00023163"/>
    </source>
</evidence>
<dbReference type="SMART" id="SM00091">
    <property type="entry name" value="PAS"/>
    <property type="match status" value="1"/>
</dbReference>
<organism evidence="8 9">
    <name type="scientific">Bacillus shihchuchen</name>
    <dbReference type="NCBI Taxonomy" id="3036942"/>
    <lineage>
        <taxon>Bacteria</taxon>
        <taxon>Bacillati</taxon>
        <taxon>Bacillota</taxon>
        <taxon>Bacilli</taxon>
        <taxon>Bacillales</taxon>
        <taxon>Bacillaceae</taxon>
        <taxon>Bacillus</taxon>
        <taxon>Bacillus cereus group</taxon>
    </lineage>
</organism>
<dbReference type="CDD" id="cd00009">
    <property type="entry name" value="AAA"/>
    <property type="match status" value="1"/>
</dbReference>
<evidence type="ECO:0000256" key="1">
    <source>
        <dbReference type="ARBA" id="ARBA00022741"/>
    </source>
</evidence>
<keyword evidence="1" id="KW-0547">Nucleotide-binding</keyword>
<dbReference type="InterPro" id="IPR000014">
    <property type="entry name" value="PAS"/>
</dbReference>
<dbReference type="PROSITE" id="PS50112">
    <property type="entry name" value="PAS"/>
    <property type="match status" value="1"/>
</dbReference>
<dbReference type="Pfam" id="PF00158">
    <property type="entry name" value="Sigma54_activat"/>
    <property type="match status" value="1"/>
</dbReference>
<dbReference type="InterPro" id="IPR009057">
    <property type="entry name" value="Homeodomain-like_sf"/>
</dbReference>
<dbReference type="InterPro" id="IPR025943">
    <property type="entry name" value="Sigma_54_int_dom_ATP-bd_2"/>
</dbReference>
<dbReference type="InterPro" id="IPR003593">
    <property type="entry name" value="AAA+_ATPase"/>
</dbReference>
<dbReference type="PROSITE" id="PS00676">
    <property type="entry name" value="SIGMA54_INTERACT_2"/>
    <property type="match status" value="1"/>
</dbReference>
<dbReference type="SUPFAM" id="SSF52540">
    <property type="entry name" value="P-loop containing nucleoside triphosphate hydrolases"/>
    <property type="match status" value="1"/>
</dbReference>
<dbReference type="SMART" id="SM00382">
    <property type="entry name" value="AAA"/>
    <property type="match status" value="1"/>
</dbReference>
<dbReference type="InterPro" id="IPR058031">
    <property type="entry name" value="AAA_lid_NorR"/>
</dbReference>
<gene>
    <name evidence="8" type="ORF">P6F46_12830</name>
</gene>
<keyword evidence="3" id="KW-0805">Transcription regulation</keyword>
<protein>
    <submittedName>
        <fullName evidence="8">Sigma 54-interacting transcriptional regulator</fullName>
    </submittedName>
</protein>